<keyword evidence="7 11" id="KW-0378">Hydrolase</keyword>
<evidence type="ECO:0000256" key="3">
    <source>
        <dbReference type="ARBA" id="ARBA00004963"/>
    </source>
</evidence>
<keyword evidence="6" id="KW-0479">Metal-binding</keyword>
<dbReference type="Pfam" id="PF16123">
    <property type="entry name" value="HAGH_C"/>
    <property type="match status" value="1"/>
</dbReference>
<comment type="caution">
    <text evidence="11">The sequence shown here is derived from an EMBL/GenBank/DDBJ whole genome shotgun (WGS) entry which is preliminary data.</text>
</comment>
<dbReference type="InterPro" id="IPR032282">
    <property type="entry name" value="HAGH_C"/>
</dbReference>
<dbReference type="InterPro" id="IPR007174">
    <property type="entry name" value="Las1"/>
</dbReference>
<feature type="domain" description="Metallo-beta-lactamase" evidence="10">
    <location>
        <begin position="383"/>
        <end position="547"/>
    </location>
</feature>
<name>A0ABR2X5Z7_9PEZI</name>
<dbReference type="Proteomes" id="UP001465668">
    <property type="component" value="Unassembled WGS sequence"/>
</dbReference>
<reference evidence="11 12" key="1">
    <citation type="submission" date="2024-02" db="EMBL/GenBank/DDBJ databases">
        <title>First draft genome assembly of two strains of Seiridium cardinale.</title>
        <authorList>
            <person name="Emiliani G."/>
            <person name="Scali E."/>
        </authorList>
    </citation>
    <scope>NUCLEOTIDE SEQUENCE [LARGE SCALE GENOMIC DNA]</scope>
    <source>
        <strain evidence="11 12">BM-138-000479</strain>
    </source>
</reference>
<keyword evidence="8" id="KW-0862">Zinc</keyword>
<evidence type="ECO:0000256" key="7">
    <source>
        <dbReference type="ARBA" id="ARBA00022801"/>
    </source>
</evidence>
<evidence type="ECO:0000256" key="6">
    <source>
        <dbReference type="ARBA" id="ARBA00022723"/>
    </source>
</evidence>
<keyword evidence="12" id="KW-1185">Reference proteome</keyword>
<organism evidence="11 12">
    <name type="scientific">Seiridium cardinale</name>
    <dbReference type="NCBI Taxonomy" id="138064"/>
    <lineage>
        <taxon>Eukaryota</taxon>
        <taxon>Fungi</taxon>
        <taxon>Dikarya</taxon>
        <taxon>Ascomycota</taxon>
        <taxon>Pezizomycotina</taxon>
        <taxon>Sordariomycetes</taxon>
        <taxon>Xylariomycetidae</taxon>
        <taxon>Amphisphaeriales</taxon>
        <taxon>Sporocadaceae</taxon>
        <taxon>Seiridium</taxon>
    </lineage>
</organism>
<dbReference type="SUPFAM" id="SSF56281">
    <property type="entry name" value="Metallo-hydrolase/oxidoreductase"/>
    <property type="match status" value="1"/>
</dbReference>
<dbReference type="SMART" id="SM00849">
    <property type="entry name" value="Lactamase_B"/>
    <property type="match status" value="1"/>
</dbReference>
<dbReference type="PANTHER" id="PTHR11935">
    <property type="entry name" value="BETA LACTAMASE DOMAIN"/>
    <property type="match status" value="1"/>
</dbReference>
<evidence type="ECO:0000256" key="2">
    <source>
        <dbReference type="ARBA" id="ARBA00001947"/>
    </source>
</evidence>
<comment type="catalytic activity">
    <reaction evidence="1">
        <text>an S-(2-hydroxyacyl)glutathione + H2O = a 2-hydroxy carboxylate + glutathione + H(+)</text>
        <dbReference type="Rhea" id="RHEA:21864"/>
        <dbReference type="ChEBI" id="CHEBI:15377"/>
        <dbReference type="ChEBI" id="CHEBI:15378"/>
        <dbReference type="ChEBI" id="CHEBI:57925"/>
        <dbReference type="ChEBI" id="CHEBI:58896"/>
        <dbReference type="ChEBI" id="CHEBI:71261"/>
        <dbReference type="EC" id="3.1.2.6"/>
    </reaction>
</comment>
<evidence type="ECO:0000259" key="10">
    <source>
        <dbReference type="SMART" id="SM00849"/>
    </source>
</evidence>
<evidence type="ECO:0000256" key="8">
    <source>
        <dbReference type="ARBA" id="ARBA00022833"/>
    </source>
</evidence>
<evidence type="ECO:0000256" key="1">
    <source>
        <dbReference type="ARBA" id="ARBA00001623"/>
    </source>
</evidence>
<evidence type="ECO:0000313" key="11">
    <source>
        <dbReference type="EMBL" id="KAK9769042.1"/>
    </source>
</evidence>
<dbReference type="GO" id="GO:0016787">
    <property type="term" value="F:hydrolase activity"/>
    <property type="evidence" value="ECO:0007669"/>
    <property type="project" value="UniProtKB-KW"/>
</dbReference>
<evidence type="ECO:0000313" key="12">
    <source>
        <dbReference type="Proteomes" id="UP001465668"/>
    </source>
</evidence>
<evidence type="ECO:0000256" key="4">
    <source>
        <dbReference type="ARBA" id="ARBA00006759"/>
    </source>
</evidence>
<evidence type="ECO:0000256" key="9">
    <source>
        <dbReference type="ARBA" id="ARBA00031044"/>
    </source>
</evidence>
<dbReference type="InterPro" id="IPR035680">
    <property type="entry name" value="Clx_II_MBL"/>
</dbReference>
<evidence type="ECO:0000256" key="5">
    <source>
        <dbReference type="ARBA" id="ARBA00011917"/>
    </source>
</evidence>
<dbReference type="Pfam" id="PF00753">
    <property type="entry name" value="Lactamase_B"/>
    <property type="match status" value="2"/>
</dbReference>
<dbReference type="Pfam" id="PF04031">
    <property type="entry name" value="Las1"/>
    <property type="match status" value="1"/>
</dbReference>
<dbReference type="PANTHER" id="PTHR11935:SF94">
    <property type="entry name" value="TENZING NORGAY, ISOFORM C"/>
    <property type="match status" value="1"/>
</dbReference>
<dbReference type="EC" id="3.1.2.6" evidence="5"/>
<dbReference type="InterPro" id="IPR001279">
    <property type="entry name" value="Metallo-B-lactamas"/>
</dbReference>
<sequence length="693" mass="77138">MVQYIHTPWRDRAELLEVRRQLYPAPPRASTALATTTASPATSSAATAVIGFADTDYSARGRAETDKRRHAVSRVAMWVQRGSCPHMVESTGLLMAAILDDLDEAWSGFGGKGSSANKAGSTSAVRLAYSAAFSRFVTGLLDSHQDKQMKQSMYSIAKTIGLPATFVELRHQCTHEQLPSLLKLRSAAQKSLVWIWDYYWKHLTDDEYVDADGDNEVAIGNTCIEMLSMYLLTDDGTKKKSLGRRLKQWDDATLLQTLTDIGETAEDHRLLLRSLQLSQQILDGRMDMSGSSTSEEQRPSGKRDLKAVQEEMMQVTSELETLQPVERPRFQETSIQATTQANRPTKDQHTTLQDKINESLHETQIVPTRQTKHIYSRWVGSSDNYAYLVIDDKSKDAVIVDPANPEEVAPVLKKAIQDGKINLTAIVNTHHHWDHAGGNKRMLQELGNDKLPIIGGKECDGVTKTPANGDGFKLGSIAVKGLYTPCHTQDSICWFMQDGDDKVVFTGDTLFHGGCGRFFEGSATEMHKALNNTLASLPNDTKVYPGHEYTKSNVKFGISVLQSEAVKKLQSFAENNKETQGKFTIGDEKEHNVFMRVEDPQIQKVTGETDPVSVMAKLREMKNNFKPPVETTPGGESHHHTFRLENLAAALTLCSWLDKGVAFPHFNIGKLAIPSRHTSLIDYLLNRLQCHLQ</sequence>
<protein>
    <recommendedName>
        <fullName evidence="5">hydroxyacylglutathione hydrolase</fullName>
        <ecNumber evidence="5">3.1.2.6</ecNumber>
    </recommendedName>
    <alternativeName>
        <fullName evidence="9">Glyoxalase II</fullName>
    </alternativeName>
</protein>
<proteinExistence type="inferred from homology"/>
<dbReference type="CDD" id="cd07723">
    <property type="entry name" value="hydroxyacylglutathione_hydrolase_MBL-fold"/>
    <property type="match status" value="1"/>
</dbReference>
<accession>A0ABR2X5Z7</accession>
<gene>
    <name evidence="11" type="ORF">SCAR479_02286</name>
</gene>
<comment type="pathway">
    <text evidence="3">Secondary metabolite metabolism; methylglyoxal degradation; (R)-lactate from methylglyoxal: step 2/2.</text>
</comment>
<dbReference type="Gene3D" id="3.60.15.10">
    <property type="entry name" value="Ribonuclease Z/Hydroxyacylglutathione hydrolase-like"/>
    <property type="match status" value="1"/>
</dbReference>
<comment type="similarity">
    <text evidence="4">Belongs to the metallo-beta-lactamase superfamily. Glyoxalase II family.</text>
</comment>
<comment type="cofactor">
    <cofactor evidence="2">
        <name>Zn(2+)</name>
        <dbReference type="ChEBI" id="CHEBI:29105"/>
    </cofactor>
</comment>
<dbReference type="InterPro" id="IPR036866">
    <property type="entry name" value="RibonucZ/Hydroxyglut_hydro"/>
</dbReference>
<dbReference type="EMBL" id="JARVKM010000251">
    <property type="protein sequence ID" value="KAK9769042.1"/>
    <property type="molecule type" value="Genomic_DNA"/>
</dbReference>